<dbReference type="FunFam" id="1.10.287.130:FF:000001">
    <property type="entry name" value="Two-component sensor histidine kinase"/>
    <property type="match status" value="1"/>
</dbReference>
<dbReference type="EC" id="2.7.13.3" evidence="3"/>
<evidence type="ECO:0000313" key="14">
    <source>
        <dbReference type="Proteomes" id="UP000547209"/>
    </source>
</evidence>
<evidence type="ECO:0000259" key="12">
    <source>
        <dbReference type="PROSITE" id="PS50109"/>
    </source>
</evidence>
<evidence type="ECO:0000256" key="5">
    <source>
        <dbReference type="ARBA" id="ARBA00022679"/>
    </source>
</evidence>
<evidence type="ECO:0000313" key="13">
    <source>
        <dbReference type="EMBL" id="MBB6670222.1"/>
    </source>
</evidence>
<dbReference type="SUPFAM" id="SSF47384">
    <property type="entry name" value="Homodimeric domain of signal transducing histidine kinase"/>
    <property type="match status" value="1"/>
</dbReference>
<keyword evidence="6" id="KW-0547">Nucleotide-binding</keyword>
<dbReference type="EMBL" id="JACJVP010000007">
    <property type="protein sequence ID" value="MBB6670222.1"/>
    <property type="molecule type" value="Genomic_DNA"/>
</dbReference>
<accession>A0A7X0VDR1</accession>
<evidence type="ECO:0000256" key="11">
    <source>
        <dbReference type="SAM" id="Phobius"/>
    </source>
</evidence>
<dbReference type="SMART" id="SM00388">
    <property type="entry name" value="HisKA"/>
    <property type="match status" value="1"/>
</dbReference>
<dbReference type="CDD" id="cd00082">
    <property type="entry name" value="HisKA"/>
    <property type="match status" value="1"/>
</dbReference>
<dbReference type="GO" id="GO:0004721">
    <property type="term" value="F:phosphoprotein phosphatase activity"/>
    <property type="evidence" value="ECO:0007669"/>
    <property type="project" value="TreeGrafter"/>
</dbReference>
<evidence type="ECO:0000256" key="3">
    <source>
        <dbReference type="ARBA" id="ARBA00012438"/>
    </source>
</evidence>
<evidence type="ECO:0000256" key="10">
    <source>
        <dbReference type="ARBA" id="ARBA00023136"/>
    </source>
</evidence>
<dbReference type="AlphaFoldDB" id="A0A7X0VDR1"/>
<name>A0A7X0VDR1_9BACL</name>
<keyword evidence="11" id="KW-0812">Transmembrane</keyword>
<dbReference type="PANTHER" id="PTHR45453:SF1">
    <property type="entry name" value="PHOSPHATE REGULON SENSOR PROTEIN PHOR"/>
    <property type="match status" value="1"/>
</dbReference>
<keyword evidence="14" id="KW-1185">Reference proteome</keyword>
<reference evidence="13 14" key="1">
    <citation type="submission" date="2020-08" db="EMBL/GenBank/DDBJ databases">
        <title>Cohnella phylogeny.</title>
        <authorList>
            <person name="Dunlap C."/>
        </authorList>
    </citation>
    <scope>NUCLEOTIDE SEQUENCE [LARGE SCALE GENOMIC DNA]</scope>
    <source>
        <strain evidence="13 14">DSM 28246</strain>
    </source>
</reference>
<keyword evidence="8" id="KW-0067">ATP-binding</keyword>
<dbReference type="InterPro" id="IPR050351">
    <property type="entry name" value="BphY/WalK/GraS-like"/>
</dbReference>
<dbReference type="RefSeq" id="WP_185141665.1">
    <property type="nucleotide sequence ID" value="NZ_JACJVP010000007.1"/>
</dbReference>
<dbReference type="GO" id="GO:0005886">
    <property type="term" value="C:plasma membrane"/>
    <property type="evidence" value="ECO:0007669"/>
    <property type="project" value="UniProtKB-SubCell"/>
</dbReference>
<dbReference type="PRINTS" id="PR00344">
    <property type="entry name" value="BCTRLSENSOR"/>
</dbReference>
<protein>
    <recommendedName>
        <fullName evidence="3">histidine kinase</fullName>
        <ecNumber evidence="3">2.7.13.3</ecNumber>
    </recommendedName>
</protein>
<feature type="domain" description="Histidine kinase" evidence="12">
    <location>
        <begin position="206"/>
        <end position="427"/>
    </location>
</feature>
<evidence type="ECO:0000256" key="6">
    <source>
        <dbReference type="ARBA" id="ARBA00022741"/>
    </source>
</evidence>
<dbReference type="Pfam" id="PF02518">
    <property type="entry name" value="HATPase_c"/>
    <property type="match status" value="1"/>
</dbReference>
<comment type="subcellular location">
    <subcellularLocation>
        <location evidence="2">Cell membrane</location>
        <topology evidence="2">Multi-pass membrane protein</topology>
    </subcellularLocation>
</comment>
<dbReference type="Proteomes" id="UP000547209">
    <property type="component" value="Unassembled WGS sequence"/>
</dbReference>
<comment type="caution">
    <text evidence="13">The sequence shown here is derived from an EMBL/GenBank/DDBJ whole genome shotgun (WGS) entry which is preliminary data.</text>
</comment>
<keyword evidence="7" id="KW-0418">Kinase</keyword>
<keyword evidence="9" id="KW-0902">Two-component regulatory system</keyword>
<dbReference type="CDD" id="cd00075">
    <property type="entry name" value="HATPase"/>
    <property type="match status" value="1"/>
</dbReference>
<dbReference type="InterPro" id="IPR003594">
    <property type="entry name" value="HATPase_dom"/>
</dbReference>
<evidence type="ECO:0000256" key="2">
    <source>
        <dbReference type="ARBA" id="ARBA00004651"/>
    </source>
</evidence>
<keyword evidence="4" id="KW-0597">Phosphoprotein</keyword>
<gene>
    <name evidence="13" type="ORF">H7C19_05930</name>
</gene>
<feature type="transmembrane region" description="Helical" evidence="11">
    <location>
        <begin position="165"/>
        <end position="185"/>
    </location>
</feature>
<keyword evidence="10 11" id="KW-0472">Membrane</keyword>
<dbReference type="InterPro" id="IPR005467">
    <property type="entry name" value="His_kinase_dom"/>
</dbReference>
<evidence type="ECO:0000256" key="9">
    <source>
        <dbReference type="ARBA" id="ARBA00023012"/>
    </source>
</evidence>
<evidence type="ECO:0000256" key="1">
    <source>
        <dbReference type="ARBA" id="ARBA00000085"/>
    </source>
</evidence>
<proteinExistence type="predicted"/>
<evidence type="ECO:0000256" key="4">
    <source>
        <dbReference type="ARBA" id="ARBA00022553"/>
    </source>
</evidence>
<keyword evidence="5" id="KW-0808">Transferase</keyword>
<dbReference type="InterPro" id="IPR036890">
    <property type="entry name" value="HATPase_C_sf"/>
</dbReference>
<comment type="catalytic activity">
    <reaction evidence="1">
        <text>ATP + protein L-histidine = ADP + protein N-phospho-L-histidine.</text>
        <dbReference type="EC" id="2.7.13.3"/>
    </reaction>
</comment>
<dbReference type="InterPro" id="IPR004358">
    <property type="entry name" value="Sig_transdc_His_kin-like_C"/>
</dbReference>
<dbReference type="FunFam" id="3.30.565.10:FF:000006">
    <property type="entry name" value="Sensor histidine kinase WalK"/>
    <property type="match status" value="1"/>
</dbReference>
<organism evidence="13 14">
    <name type="scientific">Cohnella nanjingensis</name>
    <dbReference type="NCBI Taxonomy" id="1387779"/>
    <lineage>
        <taxon>Bacteria</taxon>
        <taxon>Bacillati</taxon>
        <taxon>Bacillota</taxon>
        <taxon>Bacilli</taxon>
        <taxon>Bacillales</taxon>
        <taxon>Paenibacillaceae</taxon>
        <taxon>Cohnella</taxon>
    </lineage>
</organism>
<dbReference type="Gene3D" id="1.10.287.130">
    <property type="match status" value="1"/>
</dbReference>
<evidence type="ECO:0000256" key="8">
    <source>
        <dbReference type="ARBA" id="ARBA00022840"/>
    </source>
</evidence>
<dbReference type="GO" id="GO:0005524">
    <property type="term" value="F:ATP binding"/>
    <property type="evidence" value="ECO:0007669"/>
    <property type="project" value="UniProtKB-KW"/>
</dbReference>
<keyword evidence="11" id="KW-1133">Transmembrane helix</keyword>
<dbReference type="InterPro" id="IPR036097">
    <property type="entry name" value="HisK_dim/P_sf"/>
</dbReference>
<dbReference type="PROSITE" id="PS50109">
    <property type="entry name" value="HIS_KIN"/>
    <property type="match status" value="1"/>
</dbReference>
<dbReference type="InterPro" id="IPR003661">
    <property type="entry name" value="HisK_dim/P_dom"/>
</dbReference>
<dbReference type="PANTHER" id="PTHR45453">
    <property type="entry name" value="PHOSPHATE REGULON SENSOR PROTEIN PHOR"/>
    <property type="match status" value="1"/>
</dbReference>
<dbReference type="GO" id="GO:0016036">
    <property type="term" value="P:cellular response to phosphate starvation"/>
    <property type="evidence" value="ECO:0007669"/>
    <property type="project" value="TreeGrafter"/>
</dbReference>
<sequence length="428" mass="48404">MFKKTRTKLIVMYSGLIGLILLIMVILFYFLLSNTISNGEEKQLRLTSEMILKEWNNKMPQTVPSSPAKATYINYVFIPLNQFFVLTSEDGAVLFHSLRDEALLSFLKPALEENLAASQYAQYTTFKFQGDRAFKFCSIENQDRTVLYIGMEVTDNVKLLSNMKWVLGLIAGLLLLVSIGMGYWFSKRAMVPIQRAYARQQDFVSDASHELRTPLSIMQASVEVLEEEQNALPAFHQKVLKDMKEELGRLTRMIEGLLTLARSDSGRLEIARDYFDLGALLQSSSKAFQILGTQRNIQISCSTAHSGGSGFMFYGDEERMKQLLYILLDNAIKYNQPGGEIQVRLWRKDHHAVIQVSDTGIGIPQENVPYIFDRFYRIDKGRSRLRGGVGLGLSIAAWIVEAHQGQIKVTSKLGEGTTVQIMLPSIEK</sequence>
<dbReference type="Gene3D" id="3.30.565.10">
    <property type="entry name" value="Histidine kinase-like ATPase, C-terminal domain"/>
    <property type="match status" value="1"/>
</dbReference>
<dbReference type="GO" id="GO:0000155">
    <property type="term" value="F:phosphorelay sensor kinase activity"/>
    <property type="evidence" value="ECO:0007669"/>
    <property type="project" value="InterPro"/>
</dbReference>
<dbReference type="Pfam" id="PF00512">
    <property type="entry name" value="HisKA"/>
    <property type="match status" value="1"/>
</dbReference>
<feature type="transmembrane region" description="Helical" evidence="11">
    <location>
        <begin position="12"/>
        <end position="32"/>
    </location>
</feature>
<dbReference type="SMART" id="SM00387">
    <property type="entry name" value="HATPase_c"/>
    <property type="match status" value="1"/>
</dbReference>
<dbReference type="SUPFAM" id="SSF55874">
    <property type="entry name" value="ATPase domain of HSP90 chaperone/DNA topoisomerase II/histidine kinase"/>
    <property type="match status" value="1"/>
</dbReference>
<evidence type="ECO:0000256" key="7">
    <source>
        <dbReference type="ARBA" id="ARBA00022777"/>
    </source>
</evidence>